<evidence type="ECO:0000259" key="10">
    <source>
        <dbReference type="Pfam" id="PF00720"/>
    </source>
</evidence>
<comment type="subunit">
    <text evidence="3">Homodimer.</text>
</comment>
<name>A0ABQ2V2J7_9PSEU</name>
<evidence type="ECO:0000256" key="6">
    <source>
        <dbReference type="ARBA" id="ARBA00022900"/>
    </source>
</evidence>
<evidence type="ECO:0000313" key="11">
    <source>
        <dbReference type="EMBL" id="GGU63076.1"/>
    </source>
</evidence>
<evidence type="ECO:0000256" key="2">
    <source>
        <dbReference type="ARBA" id="ARBA00010472"/>
    </source>
</evidence>
<feature type="chain" id="PRO_5045986860" description="Subtilisin inhibitor domain-containing protein" evidence="9">
    <location>
        <begin position="32"/>
        <end position="133"/>
    </location>
</feature>
<sequence>MPRHSGGMARTRLLFACLALAAPIVPTTAQAAPLPASGLVLSVRPEMGSLSTTQLTCEPAGGLHKHAKEACDQLIPVEGDFRRLEDSGAICTMELNATKATLRGKWRNKKVDFQQVYSNPCVLRAFTGKVFDF</sequence>
<dbReference type="Proteomes" id="UP000649573">
    <property type="component" value="Unassembled WGS sequence"/>
</dbReference>
<dbReference type="InterPro" id="IPR000691">
    <property type="entry name" value="Prot_inh_I16_SSI"/>
</dbReference>
<dbReference type="InterPro" id="IPR023549">
    <property type="entry name" value="Subtilisin_inhibitor"/>
</dbReference>
<proteinExistence type="inferred from homology"/>
<evidence type="ECO:0000256" key="4">
    <source>
        <dbReference type="ARBA" id="ARBA00022525"/>
    </source>
</evidence>
<comment type="subcellular location">
    <subcellularLocation>
        <location evidence="1">Secreted</location>
    </subcellularLocation>
</comment>
<keyword evidence="7" id="KW-1015">Disulfide bond</keyword>
<dbReference type="PRINTS" id="PR00294">
    <property type="entry name" value="SSBTLNINHBTR"/>
</dbReference>
<evidence type="ECO:0000313" key="12">
    <source>
        <dbReference type="Proteomes" id="UP000649573"/>
    </source>
</evidence>
<keyword evidence="4" id="KW-0964">Secreted</keyword>
<comment type="caution">
    <text evidence="11">The sequence shown here is derived from an EMBL/GenBank/DDBJ whole genome shotgun (WGS) entry which is preliminary data.</text>
</comment>
<organism evidence="11 12">
    <name type="scientific">Lentzea flava</name>
    <dbReference type="NCBI Taxonomy" id="103732"/>
    <lineage>
        <taxon>Bacteria</taxon>
        <taxon>Bacillati</taxon>
        <taxon>Actinomycetota</taxon>
        <taxon>Actinomycetes</taxon>
        <taxon>Pseudonocardiales</taxon>
        <taxon>Pseudonocardiaceae</taxon>
        <taxon>Lentzea</taxon>
    </lineage>
</organism>
<evidence type="ECO:0000256" key="7">
    <source>
        <dbReference type="ARBA" id="ARBA00023157"/>
    </source>
</evidence>
<dbReference type="Pfam" id="PF00720">
    <property type="entry name" value="SSI"/>
    <property type="match status" value="1"/>
</dbReference>
<keyword evidence="6 8" id="KW-0722">Serine protease inhibitor</keyword>
<dbReference type="InterPro" id="IPR036819">
    <property type="entry name" value="Subtilisin_inhibitor-like_sf"/>
</dbReference>
<evidence type="ECO:0000256" key="3">
    <source>
        <dbReference type="ARBA" id="ARBA00011738"/>
    </source>
</evidence>
<keyword evidence="9" id="KW-0732">Signal</keyword>
<keyword evidence="12" id="KW-1185">Reference proteome</keyword>
<comment type="similarity">
    <text evidence="2 8">Belongs to the protease inhibitor I16 (SSI) family.</text>
</comment>
<evidence type="ECO:0000256" key="8">
    <source>
        <dbReference type="RuleBase" id="RU003471"/>
    </source>
</evidence>
<feature type="signal peptide" evidence="9">
    <location>
        <begin position="1"/>
        <end position="31"/>
    </location>
</feature>
<reference evidence="12" key="1">
    <citation type="journal article" date="2019" name="Int. J. Syst. Evol. Microbiol.">
        <title>The Global Catalogue of Microorganisms (GCM) 10K type strain sequencing project: providing services to taxonomists for standard genome sequencing and annotation.</title>
        <authorList>
            <consortium name="The Broad Institute Genomics Platform"/>
            <consortium name="The Broad Institute Genome Sequencing Center for Infectious Disease"/>
            <person name="Wu L."/>
            <person name="Ma J."/>
        </authorList>
    </citation>
    <scope>NUCLEOTIDE SEQUENCE [LARGE SCALE GENOMIC DNA]</scope>
    <source>
        <strain evidence="12">JCM 3296</strain>
    </source>
</reference>
<evidence type="ECO:0000256" key="9">
    <source>
        <dbReference type="SAM" id="SignalP"/>
    </source>
</evidence>
<feature type="domain" description="Subtilisin inhibitor" evidence="10">
    <location>
        <begin position="50"/>
        <end position="119"/>
    </location>
</feature>
<protein>
    <recommendedName>
        <fullName evidence="10">Subtilisin inhibitor domain-containing protein</fullName>
    </recommendedName>
</protein>
<evidence type="ECO:0000256" key="5">
    <source>
        <dbReference type="ARBA" id="ARBA00022690"/>
    </source>
</evidence>
<dbReference type="SUPFAM" id="SSF55399">
    <property type="entry name" value="Subtilisin inhibitor"/>
    <property type="match status" value="1"/>
</dbReference>
<accession>A0ABQ2V2J7</accession>
<evidence type="ECO:0000256" key="1">
    <source>
        <dbReference type="ARBA" id="ARBA00004613"/>
    </source>
</evidence>
<gene>
    <name evidence="11" type="ORF">GCM10010178_64030</name>
</gene>
<dbReference type="Gene3D" id="3.30.350.10">
    <property type="entry name" value="Subtilisin inhibitor-like"/>
    <property type="match status" value="1"/>
</dbReference>
<dbReference type="EMBL" id="BMRE01000036">
    <property type="protein sequence ID" value="GGU63076.1"/>
    <property type="molecule type" value="Genomic_DNA"/>
</dbReference>
<keyword evidence="5 8" id="KW-0646">Protease inhibitor</keyword>